<evidence type="ECO:0000259" key="5">
    <source>
        <dbReference type="Pfam" id="PF03717"/>
    </source>
</evidence>
<dbReference type="Proteomes" id="UP000053904">
    <property type="component" value="Unassembled WGS sequence"/>
</dbReference>
<comment type="caution">
    <text evidence="6">The sequence shown here is derived from an EMBL/GenBank/DDBJ whole genome shotgun (WGS) entry which is preliminary data.</text>
</comment>
<dbReference type="GO" id="GO:0005886">
    <property type="term" value="C:plasma membrane"/>
    <property type="evidence" value="ECO:0007669"/>
    <property type="project" value="TreeGrafter"/>
</dbReference>
<evidence type="ECO:0000313" key="7">
    <source>
        <dbReference type="Proteomes" id="UP000053904"/>
    </source>
</evidence>
<dbReference type="Pfam" id="PF03717">
    <property type="entry name" value="PBP_dimer"/>
    <property type="match status" value="1"/>
</dbReference>
<dbReference type="InterPro" id="IPR012338">
    <property type="entry name" value="Beta-lactam/transpept-like"/>
</dbReference>
<dbReference type="SUPFAM" id="SSF56519">
    <property type="entry name" value="Penicillin binding protein dimerisation domain"/>
    <property type="match status" value="1"/>
</dbReference>
<accession>A0A101HGK7</accession>
<keyword evidence="3" id="KW-0812">Transmembrane</keyword>
<dbReference type="InterPro" id="IPR050515">
    <property type="entry name" value="Beta-lactam/transpept"/>
</dbReference>
<dbReference type="PANTHER" id="PTHR30627:SF1">
    <property type="entry name" value="PEPTIDOGLYCAN D,D-TRANSPEPTIDASE FTSI"/>
    <property type="match status" value="1"/>
</dbReference>
<dbReference type="InterPro" id="IPR036138">
    <property type="entry name" value="PBP_dimer_sf"/>
</dbReference>
<feature type="domain" description="Penicillin-binding protein transpeptidase" evidence="4">
    <location>
        <begin position="271"/>
        <end position="589"/>
    </location>
</feature>
<dbReference type="InterPro" id="IPR001460">
    <property type="entry name" value="PCN-bd_Tpept"/>
</dbReference>
<feature type="domain" description="Penicillin-binding protein dimerisation" evidence="5">
    <location>
        <begin position="68"/>
        <end position="229"/>
    </location>
</feature>
<dbReference type="Gene3D" id="3.90.1310.10">
    <property type="entry name" value="Penicillin-binding protein 2a (Domain 2)"/>
    <property type="match status" value="1"/>
</dbReference>
<sequence>MASLNKLHKKQTKAKKGTSNSGYTVVLLSILLLGVLVLFQAFRWQIIEREKFITLAAQQYNNNSKELPQRGKILAKDGTILAVDEPVWNVYASLSSDEMEREEFFSQKAEFVSEVATILGITREEINAKLTDDFRYVKIYEGISNEKKSALESIDVFDIPNLGLYFEKDVRRTYPNNTLASHVLGFIGKNSEGEYVGQYGIEGYYFTDIEGQAGYFSGEKDSSGNVILNEEYNPLQARSGKTFRLTIEPSIQLKVEEALEKGVKETQSKSGTVIIMNPKTGAIIAMANYPNYNPNEYWLTQEPWIFKNLAVSDVYEYGSTHKPITVAIAIESGIPKDFKCNDSTGYLDLYEATGYADLKGRKIYTWNRKPNGIQGFAEMFANSNNPCIARTALEIDYQYYYNKLKEFGIGTSINIGLQEESTSYLKPFDFWTRLDIITSSYGQAISATPLQVISAISTIANDGKRMQPYIVDAMIDEEETHVTESQVISQPISEDTADSVAQMMRAVVEDGGIFVTEKERVKDYEISAKTGTAQVVQVGEVGYQEGATIATYVGFAPTSDPKMIMLVRLAESQAAEFSSYTAVPLWNDIFLDIVNDLEIPKRN</sequence>
<evidence type="ECO:0000256" key="1">
    <source>
        <dbReference type="ARBA" id="ARBA00004370"/>
    </source>
</evidence>
<dbReference type="Gene3D" id="3.30.450.330">
    <property type="match status" value="1"/>
</dbReference>
<dbReference type="PANTHER" id="PTHR30627">
    <property type="entry name" value="PEPTIDOGLYCAN D,D-TRANSPEPTIDASE"/>
    <property type="match status" value="1"/>
</dbReference>
<dbReference type="InterPro" id="IPR005311">
    <property type="entry name" value="PBP_dimer"/>
</dbReference>
<reference evidence="7" key="1">
    <citation type="journal article" date="2015" name="MBio">
        <title>Genome-Resolved Metagenomic Analysis Reveals Roles for Candidate Phyla and Other Microbial Community Members in Biogeochemical Transformations in Oil Reservoirs.</title>
        <authorList>
            <person name="Hu P."/>
            <person name="Tom L."/>
            <person name="Singh A."/>
            <person name="Thomas B.C."/>
            <person name="Baker B.J."/>
            <person name="Piceno Y.M."/>
            <person name="Andersen G.L."/>
            <person name="Banfield J.F."/>
        </authorList>
    </citation>
    <scope>NUCLEOTIDE SEQUENCE [LARGE SCALE GENOMIC DNA]</scope>
</reference>
<keyword evidence="6" id="KW-0328">Glycosyltransferase</keyword>
<name>A0A101HGK7_9BACT</name>
<dbReference type="GO" id="GO:0016757">
    <property type="term" value="F:glycosyltransferase activity"/>
    <property type="evidence" value="ECO:0007669"/>
    <property type="project" value="UniProtKB-KW"/>
</dbReference>
<protein>
    <submittedName>
        <fullName evidence="6">Peptidoglycan glycosyltransferase</fullName>
        <ecNumber evidence="6">2.4.1.129</ecNumber>
    </submittedName>
</protein>
<keyword evidence="3" id="KW-1133">Transmembrane helix</keyword>
<dbReference type="SUPFAM" id="SSF56601">
    <property type="entry name" value="beta-lactamase/transpeptidase-like"/>
    <property type="match status" value="1"/>
</dbReference>
<evidence type="ECO:0000313" key="6">
    <source>
        <dbReference type="EMBL" id="KUK76428.1"/>
    </source>
</evidence>
<keyword evidence="2 3" id="KW-0472">Membrane</keyword>
<evidence type="ECO:0000256" key="3">
    <source>
        <dbReference type="SAM" id="Phobius"/>
    </source>
</evidence>
<dbReference type="Gene3D" id="3.40.710.10">
    <property type="entry name" value="DD-peptidase/beta-lactamase superfamily"/>
    <property type="match status" value="1"/>
</dbReference>
<evidence type="ECO:0000256" key="2">
    <source>
        <dbReference type="ARBA" id="ARBA00023136"/>
    </source>
</evidence>
<keyword evidence="6" id="KW-0808">Transferase</keyword>
<gene>
    <name evidence="6" type="ORF">XD93_0923</name>
</gene>
<proteinExistence type="predicted"/>
<dbReference type="EC" id="2.4.1.129" evidence="6"/>
<feature type="transmembrane region" description="Helical" evidence="3">
    <location>
        <begin position="21"/>
        <end position="42"/>
    </location>
</feature>
<dbReference type="GO" id="GO:0008658">
    <property type="term" value="F:penicillin binding"/>
    <property type="evidence" value="ECO:0007669"/>
    <property type="project" value="InterPro"/>
</dbReference>
<dbReference type="AlphaFoldDB" id="A0A101HGK7"/>
<dbReference type="GO" id="GO:0071555">
    <property type="term" value="P:cell wall organization"/>
    <property type="evidence" value="ECO:0007669"/>
    <property type="project" value="TreeGrafter"/>
</dbReference>
<dbReference type="EMBL" id="LGGO01000153">
    <property type="protein sequence ID" value="KUK76428.1"/>
    <property type="molecule type" value="Genomic_DNA"/>
</dbReference>
<dbReference type="Pfam" id="PF00905">
    <property type="entry name" value="Transpeptidase"/>
    <property type="match status" value="1"/>
</dbReference>
<dbReference type="PATRIC" id="fig|1641389.3.peg.1101"/>
<organism evidence="6 7">
    <name type="scientific">candidate division WS6 bacterium 34_10</name>
    <dbReference type="NCBI Taxonomy" id="1641389"/>
    <lineage>
        <taxon>Bacteria</taxon>
        <taxon>Candidatus Dojkabacteria</taxon>
    </lineage>
</organism>
<comment type="subcellular location">
    <subcellularLocation>
        <location evidence="1">Membrane</location>
    </subcellularLocation>
</comment>
<evidence type="ECO:0000259" key="4">
    <source>
        <dbReference type="Pfam" id="PF00905"/>
    </source>
</evidence>